<dbReference type="EMBL" id="CAVLEF010000006">
    <property type="protein sequence ID" value="CAK1545268.1"/>
    <property type="molecule type" value="Genomic_DNA"/>
</dbReference>
<accession>A0AAV1J8R8</accession>
<feature type="compositionally biased region" description="Basic and acidic residues" evidence="1">
    <location>
        <begin position="24"/>
        <end position="34"/>
    </location>
</feature>
<name>A0AAV1J8R8_9NEOP</name>
<dbReference type="AlphaFoldDB" id="A0AAV1J8R8"/>
<comment type="caution">
    <text evidence="2">The sequence shown here is derived from an EMBL/GenBank/DDBJ whole genome shotgun (WGS) entry which is preliminary data.</text>
</comment>
<proteinExistence type="predicted"/>
<organism evidence="2 3">
    <name type="scientific">Leptosia nina</name>
    <dbReference type="NCBI Taxonomy" id="320188"/>
    <lineage>
        <taxon>Eukaryota</taxon>
        <taxon>Metazoa</taxon>
        <taxon>Ecdysozoa</taxon>
        <taxon>Arthropoda</taxon>
        <taxon>Hexapoda</taxon>
        <taxon>Insecta</taxon>
        <taxon>Pterygota</taxon>
        <taxon>Neoptera</taxon>
        <taxon>Endopterygota</taxon>
        <taxon>Lepidoptera</taxon>
        <taxon>Glossata</taxon>
        <taxon>Ditrysia</taxon>
        <taxon>Papilionoidea</taxon>
        <taxon>Pieridae</taxon>
        <taxon>Pierinae</taxon>
        <taxon>Leptosia</taxon>
    </lineage>
</organism>
<feature type="region of interest" description="Disordered" evidence="1">
    <location>
        <begin position="19"/>
        <end position="46"/>
    </location>
</feature>
<sequence>MITGTSLRVLVDGGLLRSAARGPRGSERDPRLASERAGGLGHGRNLRFRSHPADSLRVLSRAIRAVTGFGFDPHTRIIEV</sequence>
<reference evidence="2 3" key="1">
    <citation type="submission" date="2023-11" db="EMBL/GenBank/DDBJ databases">
        <authorList>
            <person name="Okamura Y."/>
        </authorList>
    </citation>
    <scope>NUCLEOTIDE SEQUENCE [LARGE SCALE GENOMIC DNA]</scope>
</reference>
<evidence type="ECO:0000313" key="2">
    <source>
        <dbReference type="EMBL" id="CAK1545268.1"/>
    </source>
</evidence>
<gene>
    <name evidence="2" type="ORF">LNINA_LOCUS4944</name>
</gene>
<dbReference type="Proteomes" id="UP001497472">
    <property type="component" value="Unassembled WGS sequence"/>
</dbReference>
<evidence type="ECO:0000256" key="1">
    <source>
        <dbReference type="SAM" id="MobiDB-lite"/>
    </source>
</evidence>
<protein>
    <submittedName>
        <fullName evidence="2">Uncharacterized protein</fullName>
    </submittedName>
</protein>
<keyword evidence="3" id="KW-1185">Reference proteome</keyword>
<evidence type="ECO:0000313" key="3">
    <source>
        <dbReference type="Proteomes" id="UP001497472"/>
    </source>
</evidence>